<dbReference type="EMBL" id="JAWDJW010007007">
    <property type="protein sequence ID" value="KAK3063072.1"/>
    <property type="molecule type" value="Genomic_DNA"/>
</dbReference>
<protein>
    <submittedName>
        <fullName evidence="1">Uncharacterized protein</fullName>
    </submittedName>
</protein>
<gene>
    <name evidence="1" type="ORF">LTS18_002807</name>
</gene>
<sequence length="145" mass="15514">LGVERWALAHPVVLERARRAFQSSIRAYATHVAAERRYFDLKQLHLGHLAKAFGLRDRPGSINVPGMRPGVGEGGKKGDRRATVAAAAGGGGGTRKSGKPSEKEGAGGVGDGEERVEMTDEQEARRKMRMMSRKAMGGASEFNLG</sequence>
<reference evidence="1" key="1">
    <citation type="submission" date="2024-09" db="EMBL/GenBank/DDBJ databases">
        <title>Black Yeasts Isolated from many extreme environments.</title>
        <authorList>
            <person name="Coleine C."/>
            <person name="Stajich J.E."/>
            <person name="Selbmann L."/>
        </authorList>
    </citation>
    <scope>NUCLEOTIDE SEQUENCE</scope>
    <source>
        <strain evidence="1">CCFEE 5737</strain>
    </source>
</reference>
<name>A0ACC3D7J6_9PEZI</name>
<accession>A0ACC3D7J6</accession>
<keyword evidence="2" id="KW-1185">Reference proteome</keyword>
<organism evidence="1 2">
    <name type="scientific">Coniosporium uncinatum</name>
    <dbReference type="NCBI Taxonomy" id="93489"/>
    <lineage>
        <taxon>Eukaryota</taxon>
        <taxon>Fungi</taxon>
        <taxon>Dikarya</taxon>
        <taxon>Ascomycota</taxon>
        <taxon>Pezizomycotina</taxon>
        <taxon>Dothideomycetes</taxon>
        <taxon>Dothideomycetes incertae sedis</taxon>
        <taxon>Coniosporium</taxon>
    </lineage>
</organism>
<evidence type="ECO:0000313" key="2">
    <source>
        <dbReference type="Proteomes" id="UP001186974"/>
    </source>
</evidence>
<comment type="caution">
    <text evidence="1">The sequence shown here is derived from an EMBL/GenBank/DDBJ whole genome shotgun (WGS) entry which is preliminary data.</text>
</comment>
<feature type="non-terminal residue" evidence="1">
    <location>
        <position position="1"/>
    </location>
</feature>
<proteinExistence type="predicted"/>
<evidence type="ECO:0000313" key="1">
    <source>
        <dbReference type="EMBL" id="KAK3063072.1"/>
    </source>
</evidence>
<dbReference type="Proteomes" id="UP001186974">
    <property type="component" value="Unassembled WGS sequence"/>
</dbReference>